<reference evidence="1 2" key="1">
    <citation type="submission" date="2013-09" db="EMBL/GenBank/DDBJ databases">
        <authorList>
            <person name="Zeng Z."/>
            <person name="Chen C."/>
        </authorList>
    </citation>
    <scope>NUCLEOTIDE SEQUENCE [LARGE SCALE GENOMIC DNA]</scope>
    <source>
        <strain evidence="1 2">GH29-5</strain>
    </source>
</reference>
<dbReference type="AlphaFoldDB" id="A0A0A2MAP4"/>
<gene>
    <name evidence="1" type="ORF">Q764_05875</name>
</gene>
<dbReference type="EMBL" id="JRLW01000005">
    <property type="protein sequence ID" value="KGO89722.1"/>
    <property type="molecule type" value="Genomic_DNA"/>
</dbReference>
<protein>
    <submittedName>
        <fullName evidence="1">Uncharacterized protein</fullName>
    </submittedName>
</protein>
<dbReference type="STRING" id="1121899.GCA_000430025_01902"/>
<organism evidence="1 2">
    <name type="scientific">Flavobacterium suncheonense GH29-5 = DSM 17707</name>
    <dbReference type="NCBI Taxonomy" id="1121899"/>
    <lineage>
        <taxon>Bacteria</taxon>
        <taxon>Pseudomonadati</taxon>
        <taxon>Bacteroidota</taxon>
        <taxon>Flavobacteriia</taxon>
        <taxon>Flavobacteriales</taxon>
        <taxon>Flavobacteriaceae</taxon>
        <taxon>Flavobacterium</taxon>
    </lineage>
</organism>
<proteinExistence type="predicted"/>
<evidence type="ECO:0000313" key="1">
    <source>
        <dbReference type="EMBL" id="KGO89722.1"/>
    </source>
</evidence>
<dbReference type="Proteomes" id="UP000030121">
    <property type="component" value="Unassembled WGS sequence"/>
</dbReference>
<comment type="caution">
    <text evidence="1">The sequence shown here is derived from an EMBL/GenBank/DDBJ whole genome shotgun (WGS) entry which is preliminary data.</text>
</comment>
<evidence type="ECO:0000313" key="2">
    <source>
        <dbReference type="Proteomes" id="UP000030121"/>
    </source>
</evidence>
<name>A0A0A2MAP4_9FLAO</name>
<accession>A0A0A2MAP4</accession>
<sequence>MVMGNVGNVPDSADLQSVPTKYFKKNPNRKKLGFFIYKKALLLPYVLTQKTSILSEAWFQIGTVAQVHTVTGLTVRKMIMK</sequence>
<keyword evidence="2" id="KW-1185">Reference proteome</keyword>